<evidence type="ECO:0000256" key="1">
    <source>
        <dbReference type="SAM" id="MobiDB-lite"/>
    </source>
</evidence>
<accession>A0ABV2SP95</accession>
<dbReference type="RefSeq" id="WP_354011429.1">
    <property type="nucleotide sequence ID" value="NZ_JBEWTA010000002.1"/>
</dbReference>
<evidence type="ECO:0000313" key="2">
    <source>
        <dbReference type="EMBL" id="MET4759597.1"/>
    </source>
</evidence>
<evidence type="ECO:0000313" key="3">
    <source>
        <dbReference type="Proteomes" id="UP001549366"/>
    </source>
</evidence>
<protein>
    <submittedName>
        <fullName evidence="2">Uncharacterized protein</fullName>
    </submittedName>
</protein>
<gene>
    <name evidence="2" type="ORF">V5J35_004916</name>
</gene>
<dbReference type="EMBL" id="JBEWTB010000003">
    <property type="protein sequence ID" value="MET4759597.1"/>
    <property type="molecule type" value="Genomic_DNA"/>
</dbReference>
<keyword evidence="3" id="KW-1185">Reference proteome</keyword>
<reference evidence="2 3" key="1">
    <citation type="submission" date="2024-06" db="EMBL/GenBank/DDBJ databases">
        <title>Genomic Encyclopedia of Type Strains, Phase V (KMG-V): Genome sequencing to study the core and pangenomes of soil and plant-associated prokaryotes.</title>
        <authorList>
            <person name="Whitman W."/>
        </authorList>
    </citation>
    <scope>NUCLEOTIDE SEQUENCE [LARGE SCALE GENOMIC DNA]</scope>
    <source>
        <strain evidence="2 3">NE40</strain>
    </source>
</reference>
<dbReference type="Proteomes" id="UP001549366">
    <property type="component" value="Unassembled WGS sequence"/>
</dbReference>
<organism evidence="2 3">
    <name type="scientific">Endozoicomonas lisbonensis</name>
    <dbReference type="NCBI Taxonomy" id="3120522"/>
    <lineage>
        <taxon>Bacteria</taxon>
        <taxon>Pseudomonadati</taxon>
        <taxon>Pseudomonadota</taxon>
        <taxon>Gammaproteobacteria</taxon>
        <taxon>Oceanospirillales</taxon>
        <taxon>Endozoicomonadaceae</taxon>
        <taxon>Endozoicomonas</taxon>
    </lineage>
</organism>
<name>A0ABV2SP95_9GAMM</name>
<proteinExistence type="predicted"/>
<sequence length="105" mass="11946">MTAPKLKDLTTTKYVDDRVAEVIESAATRKELRETEERLQAQVDVHTDEFEHIETALVQITSDLNDTLGKAVNEQEKPRKQTLRERFARITGLSPGACRRSKQGH</sequence>
<comment type="caution">
    <text evidence="2">The sequence shown here is derived from an EMBL/GenBank/DDBJ whole genome shotgun (WGS) entry which is preliminary data.</text>
</comment>
<feature type="region of interest" description="Disordered" evidence="1">
    <location>
        <begin position="71"/>
        <end position="105"/>
    </location>
</feature>
<feature type="compositionally biased region" description="Basic and acidic residues" evidence="1">
    <location>
        <begin position="73"/>
        <end position="88"/>
    </location>
</feature>